<keyword evidence="1" id="KW-1133">Transmembrane helix</keyword>
<keyword evidence="1" id="KW-0812">Transmembrane</keyword>
<name>A0A1I7ZED4_9BILA</name>
<keyword evidence="2" id="KW-1185">Reference proteome</keyword>
<organism evidence="2 3">
    <name type="scientific">Steinernema glaseri</name>
    <dbReference type="NCBI Taxonomy" id="37863"/>
    <lineage>
        <taxon>Eukaryota</taxon>
        <taxon>Metazoa</taxon>
        <taxon>Ecdysozoa</taxon>
        <taxon>Nematoda</taxon>
        <taxon>Chromadorea</taxon>
        <taxon>Rhabditida</taxon>
        <taxon>Tylenchina</taxon>
        <taxon>Panagrolaimomorpha</taxon>
        <taxon>Strongyloidoidea</taxon>
        <taxon>Steinernematidae</taxon>
        <taxon>Steinernema</taxon>
    </lineage>
</organism>
<evidence type="ECO:0000313" key="2">
    <source>
        <dbReference type="Proteomes" id="UP000095287"/>
    </source>
</evidence>
<accession>A0A1I7ZED4</accession>
<reference evidence="3" key="1">
    <citation type="submission" date="2016-11" db="UniProtKB">
        <authorList>
            <consortium name="WormBaseParasite"/>
        </authorList>
    </citation>
    <scope>IDENTIFICATION</scope>
</reference>
<feature type="transmembrane region" description="Helical" evidence="1">
    <location>
        <begin position="50"/>
        <end position="70"/>
    </location>
</feature>
<sequence>MLKLPGCSWIPCKTMSVFFRPFAPSRIPCFWVRNARQKHTDNFSIHRRRLLLYDASVASTLLAIVLLPPLCMKTYV</sequence>
<keyword evidence="1" id="KW-0472">Membrane</keyword>
<dbReference type="AlphaFoldDB" id="A0A1I7ZED4"/>
<proteinExistence type="predicted"/>
<dbReference type="WBParaSite" id="L893_g25610.t1">
    <property type="protein sequence ID" value="L893_g25610.t1"/>
    <property type="gene ID" value="L893_g25610"/>
</dbReference>
<evidence type="ECO:0000313" key="3">
    <source>
        <dbReference type="WBParaSite" id="L893_g25610.t1"/>
    </source>
</evidence>
<evidence type="ECO:0000256" key="1">
    <source>
        <dbReference type="SAM" id="Phobius"/>
    </source>
</evidence>
<protein>
    <submittedName>
        <fullName evidence="3">Secreted protein</fullName>
    </submittedName>
</protein>
<dbReference type="Proteomes" id="UP000095287">
    <property type="component" value="Unplaced"/>
</dbReference>